<dbReference type="AlphaFoldDB" id="X1LKV6"/>
<evidence type="ECO:0000313" key="1">
    <source>
        <dbReference type="EMBL" id="GAH94773.1"/>
    </source>
</evidence>
<organism evidence="1">
    <name type="scientific">marine sediment metagenome</name>
    <dbReference type="NCBI Taxonomy" id="412755"/>
    <lineage>
        <taxon>unclassified sequences</taxon>
        <taxon>metagenomes</taxon>
        <taxon>ecological metagenomes</taxon>
    </lineage>
</organism>
<gene>
    <name evidence="1" type="ORF">S03H2_71832</name>
</gene>
<name>X1LKV6_9ZZZZ</name>
<comment type="caution">
    <text evidence="1">The sequence shown here is derived from an EMBL/GenBank/DDBJ whole genome shotgun (WGS) entry which is preliminary data.</text>
</comment>
<protein>
    <submittedName>
        <fullName evidence="1">Uncharacterized protein</fullName>
    </submittedName>
</protein>
<dbReference type="EMBL" id="BARU01048261">
    <property type="protein sequence ID" value="GAH94773.1"/>
    <property type="molecule type" value="Genomic_DNA"/>
</dbReference>
<accession>X1LKV6</accession>
<reference evidence="1" key="1">
    <citation type="journal article" date="2014" name="Front. Microbiol.">
        <title>High frequency of phylogenetically diverse reductive dehalogenase-homologous genes in deep subseafloor sedimentary metagenomes.</title>
        <authorList>
            <person name="Kawai M."/>
            <person name="Futagami T."/>
            <person name="Toyoda A."/>
            <person name="Takaki Y."/>
            <person name="Nishi S."/>
            <person name="Hori S."/>
            <person name="Arai W."/>
            <person name="Tsubouchi T."/>
            <person name="Morono Y."/>
            <person name="Uchiyama I."/>
            <person name="Ito T."/>
            <person name="Fujiyama A."/>
            <person name="Inagaki F."/>
            <person name="Takami H."/>
        </authorList>
    </citation>
    <scope>NUCLEOTIDE SEQUENCE</scope>
    <source>
        <strain evidence="1">Expedition CK06-06</strain>
    </source>
</reference>
<feature type="non-terminal residue" evidence="1">
    <location>
        <position position="30"/>
    </location>
</feature>
<proteinExistence type="predicted"/>
<sequence>MFPSRQINKAIEQYEQLREKIAVPEIYSNL</sequence>